<dbReference type="AlphaFoldDB" id="D4J797"/>
<dbReference type="Proteomes" id="UP000008798">
    <property type="component" value="Chromosome"/>
</dbReference>
<sequence>MWKCDGLFGNVSVLQQFYKLIFDFKKL</sequence>
<gene>
    <name evidence="1" type="ORF">CC1_14340</name>
</gene>
<organism evidence="1 2">
    <name type="scientific">Coprococcus catus GD/7</name>
    <dbReference type="NCBI Taxonomy" id="717962"/>
    <lineage>
        <taxon>Bacteria</taxon>
        <taxon>Bacillati</taxon>
        <taxon>Bacillota</taxon>
        <taxon>Clostridia</taxon>
        <taxon>Lachnospirales</taxon>
        <taxon>Lachnospiraceae</taxon>
        <taxon>Coprococcus</taxon>
    </lineage>
</organism>
<dbReference type="HOGENOM" id="CLU_3414640_0_0_9"/>
<proteinExistence type="predicted"/>
<evidence type="ECO:0000313" key="1">
    <source>
        <dbReference type="EMBL" id="CBK80218.1"/>
    </source>
</evidence>
<dbReference type="EMBL" id="FP929038">
    <property type="protein sequence ID" value="CBK80218.1"/>
    <property type="molecule type" value="Genomic_DNA"/>
</dbReference>
<dbReference type="PATRIC" id="fig|717962.3.peg.1274"/>
<reference evidence="1 2" key="1">
    <citation type="submission" date="2010-03" db="EMBL/GenBank/DDBJ databases">
        <title>The genome sequence of Coprococcus catus GD/7.</title>
        <authorList>
            <consortium name="metaHIT consortium -- http://www.metahit.eu/"/>
            <person name="Pajon A."/>
            <person name="Turner K."/>
            <person name="Parkhill J."/>
            <person name="Duncan S."/>
            <person name="Flint H."/>
        </authorList>
    </citation>
    <scope>NUCLEOTIDE SEQUENCE [LARGE SCALE GENOMIC DNA]</scope>
    <source>
        <strain evidence="1 2">GD/7</strain>
    </source>
</reference>
<dbReference type="KEGG" id="cct:CC1_14340"/>
<reference evidence="1 2" key="2">
    <citation type="submission" date="2010-03" db="EMBL/GenBank/DDBJ databases">
        <authorList>
            <person name="Pajon A."/>
        </authorList>
    </citation>
    <scope>NUCLEOTIDE SEQUENCE [LARGE SCALE GENOMIC DNA]</scope>
    <source>
        <strain evidence="1 2">GD/7</strain>
    </source>
</reference>
<accession>D4J797</accession>
<evidence type="ECO:0000313" key="2">
    <source>
        <dbReference type="Proteomes" id="UP000008798"/>
    </source>
</evidence>
<protein>
    <submittedName>
        <fullName evidence="1">Uncharacterized protein</fullName>
    </submittedName>
</protein>
<name>D4J797_9FIRM</name>
<dbReference type="STRING" id="717962.CC1_14340"/>